<protein>
    <submittedName>
        <fullName evidence="3">Uncharacterized protein</fullName>
    </submittedName>
</protein>
<feature type="signal peptide" evidence="2">
    <location>
        <begin position="1"/>
        <end position="18"/>
    </location>
</feature>
<accession>A0A317V1H3</accession>
<dbReference type="Proteomes" id="UP000246702">
    <property type="component" value="Unassembled WGS sequence"/>
</dbReference>
<evidence type="ECO:0000313" key="3">
    <source>
        <dbReference type="EMBL" id="PWY66040.1"/>
    </source>
</evidence>
<dbReference type="AlphaFoldDB" id="A0A317V1H3"/>
<dbReference type="RefSeq" id="XP_025461550.1">
    <property type="nucleotide sequence ID" value="XM_025607005.1"/>
</dbReference>
<keyword evidence="2" id="KW-0732">Signal</keyword>
<proteinExistence type="predicted"/>
<keyword evidence="4" id="KW-1185">Reference proteome</keyword>
<dbReference type="GeneID" id="37109148"/>
<evidence type="ECO:0000313" key="4">
    <source>
        <dbReference type="Proteomes" id="UP000246702"/>
    </source>
</evidence>
<gene>
    <name evidence="3" type="ORF">BO94DRAFT_334760</name>
</gene>
<sequence>MKFSLTMTTALLVAAGVALPIPSTSKVARFQGSNLIDGLAQEGGLSGFLSTVELPFLNPNPKQDESAGNGEGGEAGAGAAPEAGLVLELELVLGRLEQRLVWVLGRNSLGPFTLYDSMINAVTIFIFCGSVRSSS</sequence>
<dbReference type="EMBL" id="MSFK01000054">
    <property type="protein sequence ID" value="PWY66040.1"/>
    <property type="molecule type" value="Genomic_DNA"/>
</dbReference>
<dbReference type="OrthoDB" id="4507873at2759"/>
<organism evidence="3 4">
    <name type="scientific">Aspergillus sclerotioniger CBS 115572</name>
    <dbReference type="NCBI Taxonomy" id="1450535"/>
    <lineage>
        <taxon>Eukaryota</taxon>
        <taxon>Fungi</taxon>
        <taxon>Dikarya</taxon>
        <taxon>Ascomycota</taxon>
        <taxon>Pezizomycotina</taxon>
        <taxon>Eurotiomycetes</taxon>
        <taxon>Eurotiomycetidae</taxon>
        <taxon>Eurotiales</taxon>
        <taxon>Aspergillaceae</taxon>
        <taxon>Aspergillus</taxon>
        <taxon>Aspergillus subgen. Circumdati</taxon>
    </lineage>
</organism>
<evidence type="ECO:0000256" key="2">
    <source>
        <dbReference type="SAM" id="SignalP"/>
    </source>
</evidence>
<evidence type="ECO:0000256" key="1">
    <source>
        <dbReference type="SAM" id="MobiDB-lite"/>
    </source>
</evidence>
<comment type="caution">
    <text evidence="3">The sequence shown here is derived from an EMBL/GenBank/DDBJ whole genome shotgun (WGS) entry which is preliminary data.</text>
</comment>
<feature type="region of interest" description="Disordered" evidence="1">
    <location>
        <begin position="58"/>
        <end position="78"/>
    </location>
</feature>
<name>A0A317V1H3_9EURO</name>
<reference evidence="3 4" key="1">
    <citation type="submission" date="2016-12" db="EMBL/GenBank/DDBJ databases">
        <title>The genomes of Aspergillus section Nigri reveals drivers in fungal speciation.</title>
        <authorList>
            <consortium name="DOE Joint Genome Institute"/>
            <person name="Vesth T.C."/>
            <person name="Nybo J."/>
            <person name="Theobald S."/>
            <person name="Brandl J."/>
            <person name="Frisvad J.C."/>
            <person name="Nielsen K.F."/>
            <person name="Lyhne E.K."/>
            <person name="Kogle M.E."/>
            <person name="Kuo A."/>
            <person name="Riley R."/>
            <person name="Clum A."/>
            <person name="Nolan M."/>
            <person name="Lipzen A."/>
            <person name="Salamov A."/>
            <person name="Henrissat B."/>
            <person name="Wiebenga A."/>
            <person name="De Vries R.P."/>
            <person name="Grigoriev I.V."/>
            <person name="Mortensen U.H."/>
            <person name="Andersen M.R."/>
            <person name="Baker S.E."/>
        </authorList>
    </citation>
    <scope>NUCLEOTIDE SEQUENCE [LARGE SCALE GENOMIC DNA]</scope>
    <source>
        <strain evidence="3 4">CBS 115572</strain>
    </source>
</reference>
<feature type="chain" id="PRO_5016437595" evidence="2">
    <location>
        <begin position="19"/>
        <end position="135"/>
    </location>
</feature>